<dbReference type="STRING" id="240176.A8NH61"/>
<keyword evidence="7" id="KW-0804">Transcription</keyword>
<dbReference type="SUPFAM" id="SSF47954">
    <property type="entry name" value="Cyclin-like"/>
    <property type="match status" value="1"/>
</dbReference>
<dbReference type="GO" id="GO:0005634">
    <property type="term" value="C:nucleus"/>
    <property type="evidence" value="ECO:0007669"/>
    <property type="project" value="UniProtKB-SubCell"/>
</dbReference>
<name>A8NH61_COPC7</name>
<evidence type="ECO:0000256" key="1">
    <source>
        <dbReference type="ARBA" id="ARBA00004123"/>
    </source>
</evidence>
<dbReference type="GO" id="GO:0000126">
    <property type="term" value="C:transcription factor TFIIIB complex"/>
    <property type="evidence" value="ECO:0007669"/>
    <property type="project" value="TreeGrafter"/>
</dbReference>
<dbReference type="Proteomes" id="UP000001861">
    <property type="component" value="Unassembled WGS sequence"/>
</dbReference>
<dbReference type="InterPro" id="IPR000812">
    <property type="entry name" value="TFIIB"/>
</dbReference>
<reference evidence="10 11" key="1">
    <citation type="journal article" date="2010" name="Proc. Natl. Acad. Sci. U.S.A.">
        <title>Insights into evolution of multicellular fungi from the assembled chromosomes of the mushroom Coprinopsis cinerea (Coprinus cinereus).</title>
        <authorList>
            <person name="Stajich J.E."/>
            <person name="Wilke S.K."/>
            <person name="Ahren D."/>
            <person name="Au C.H."/>
            <person name="Birren B.W."/>
            <person name="Borodovsky M."/>
            <person name="Burns C."/>
            <person name="Canback B."/>
            <person name="Casselton L.A."/>
            <person name="Cheng C.K."/>
            <person name="Deng J."/>
            <person name="Dietrich F.S."/>
            <person name="Fargo D.C."/>
            <person name="Farman M.L."/>
            <person name="Gathman A.C."/>
            <person name="Goldberg J."/>
            <person name="Guigo R."/>
            <person name="Hoegger P.J."/>
            <person name="Hooker J.B."/>
            <person name="Huggins A."/>
            <person name="James T.Y."/>
            <person name="Kamada T."/>
            <person name="Kilaru S."/>
            <person name="Kodira C."/>
            <person name="Kues U."/>
            <person name="Kupfer D."/>
            <person name="Kwan H.S."/>
            <person name="Lomsadze A."/>
            <person name="Li W."/>
            <person name="Lilly W.W."/>
            <person name="Ma L.J."/>
            <person name="Mackey A.J."/>
            <person name="Manning G."/>
            <person name="Martin F."/>
            <person name="Muraguchi H."/>
            <person name="Natvig D.O."/>
            <person name="Palmerini H."/>
            <person name="Ramesh M.A."/>
            <person name="Rehmeyer C.J."/>
            <person name="Roe B.A."/>
            <person name="Shenoy N."/>
            <person name="Stanke M."/>
            <person name="Ter-Hovhannisyan V."/>
            <person name="Tunlid A."/>
            <person name="Velagapudi R."/>
            <person name="Vision T.J."/>
            <person name="Zeng Q."/>
            <person name="Zolan M.E."/>
            <person name="Pukkila P.J."/>
        </authorList>
    </citation>
    <scope>NUCLEOTIDE SEQUENCE [LARGE SCALE GENOMIC DNA]</scope>
    <source>
        <strain evidence="11">Okayama-7 / 130 / ATCC MYA-4618 / FGSC 9003</strain>
    </source>
</reference>
<dbReference type="EMBL" id="AACS02000002">
    <property type="protein sequence ID" value="EAU88235.1"/>
    <property type="molecule type" value="Genomic_DNA"/>
</dbReference>
<comment type="caution">
    <text evidence="10">The sequence shown here is derived from an EMBL/GenBank/DDBJ whole genome shotgun (WGS) entry which is preliminary data.</text>
</comment>
<organism evidence="10 11">
    <name type="scientific">Coprinopsis cinerea (strain Okayama-7 / 130 / ATCC MYA-4618 / FGSC 9003)</name>
    <name type="common">Inky cap fungus</name>
    <name type="synonym">Hormographiella aspergillata</name>
    <dbReference type="NCBI Taxonomy" id="240176"/>
    <lineage>
        <taxon>Eukaryota</taxon>
        <taxon>Fungi</taxon>
        <taxon>Dikarya</taxon>
        <taxon>Basidiomycota</taxon>
        <taxon>Agaricomycotina</taxon>
        <taxon>Agaricomycetes</taxon>
        <taxon>Agaricomycetidae</taxon>
        <taxon>Agaricales</taxon>
        <taxon>Agaricineae</taxon>
        <taxon>Psathyrellaceae</taxon>
        <taxon>Coprinopsis</taxon>
    </lineage>
</organism>
<feature type="compositionally biased region" description="Acidic residues" evidence="9">
    <location>
        <begin position="544"/>
        <end position="562"/>
    </location>
</feature>
<dbReference type="eggNOG" id="ENOG502SATI">
    <property type="taxonomic scope" value="Eukaryota"/>
</dbReference>
<accession>A8NH61</accession>
<feature type="compositionally biased region" description="Polar residues" evidence="9">
    <location>
        <begin position="608"/>
        <end position="617"/>
    </location>
</feature>
<evidence type="ECO:0000256" key="4">
    <source>
        <dbReference type="ARBA" id="ARBA00022771"/>
    </source>
</evidence>
<dbReference type="AlphaFoldDB" id="A8NH61"/>
<dbReference type="GO" id="GO:0008270">
    <property type="term" value="F:zinc ion binding"/>
    <property type="evidence" value="ECO:0007669"/>
    <property type="project" value="UniProtKB-KW"/>
</dbReference>
<keyword evidence="11" id="KW-1185">Reference proteome</keyword>
<dbReference type="GO" id="GO:0070897">
    <property type="term" value="P:transcription preinitiation complex assembly"/>
    <property type="evidence" value="ECO:0007669"/>
    <property type="project" value="InterPro"/>
</dbReference>
<evidence type="ECO:0000256" key="8">
    <source>
        <dbReference type="ARBA" id="ARBA00023242"/>
    </source>
</evidence>
<evidence type="ECO:0000256" key="6">
    <source>
        <dbReference type="ARBA" id="ARBA00023015"/>
    </source>
</evidence>
<protein>
    <submittedName>
        <fullName evidence="10">Uncharacterized protein</fullName>
    </submittedName>
</protein>
<keyword evidence="5" id="KW-0862">Zinc</keyword>
<gene>
    <name evidence="10" type="ORF">CC1G_03907</name>
</gene>
<dbReference type="CDD" id="cd00043">
    <property type="entry name" value="CYCLIN_SF"/>
    <property type="match status" value="1"/>
</dbReference>
<keyword evidence="6" id="KW-0805">Transcription regulation</keyword>
<dbReference type="Gene3D" id="1.10.472.170">
    <property type="match status" value="1"/>
</dbReference>
<dbReference type="GO" id="GO:0000995">
    <property type="term" value="F:RNA polymerase III general transcription initiation factor activity"/>
    <property type="evidence" value="ECO:0007669"/>
    <property type="project" value="TreeGrafter"/>
</dbReference>
<feature type="region of interest" description="Disordered" evidence="9">
    <location>
        <begin position="494"/>
        <end position="650"/>
    </location>
</feature>
<proteinExistence type="inferred from homology"/>
<dbReference type="VEuPathDB" id="FungiDB:CC1G_03907"/>
<dbReference type="OrthoDB" id="2527864at2759"/>
<dbReference type="OMA" id="QFQEEIW"/>
<evidence type="ECO:0000313" key="10">
    <source>
        <dbReference type="EMBL" id="EAU88235.1"/>
    </source>
</evidence>
<comment type="similarity">
    <text evidence="2">Belongs to the TFIIB family.</text>
</comment>
<feature type="compositionally biased region" description="Acidic residues" evidence="9">
    <location>
        <begin position="579"/>
        <end position="595"/>
    </location>
</feature>
<feature type="compositionally biased region" description="Low complexity" evidence="9">
    <location>
        <begin position="596"/>
        <end position="607"/>
    </location>
</feature>
<evidence type="ECO:0000256" key="3">
    <source>
        <dbReference type="ARBA" id="ARBA00022723"/>
    </source>
</evidence>
<dbReference type="GO" id="GO:0001006">
    <property type="term" value="F:RNA polymerase III type 3 promoter sequence-specific DNA binding"/>
    <property type="evidence" value="ECO:0007669"/>
    <property type="project" value="TreeGrafter"/>
</dbReference>
<comment type="subcellular location">
    <subcellularLocation>
        <location evidence="1">Nucleus</location>
    </subcellularLocation>
</comment>
<feature type="region of interest" description="Disordered" evidence="9">
    <location>
        <begin position="355"/>
        <end position="385"/>
    </location>
</feature>
<keyword evidence="8" id="KW-0539">Nucleus</keyword>
<keyword evidence="4" id="KW-0863">Zinc-finger</keyword>
<dbReference type="GO" id="GO:0097550">
    <property type="term" value="C:transcription preinitiation complex"/>
    <property type="evidence" value="ECO:0007669"/>
    <property type="project" value="TreeGrafter"/>
</dbReference>
<evidence type="ECO:0000256" key="7">
    <source>
        <dbReference type="ARBA" id="ARBA00023163"/>
    </source>
</evidence>
<evidence type="ECO:0000256" key="2">
    <source>
        <dbReference type="ARBA" id="ARBA00010857"/>
    </source>
</evidence>
<dbReference type="GeneID" id="6010188"/>
<keyword evidence="3" id="KW-0479">Metal-binding</keyword>
<evidence type="ECO:0000313" key="11">
    <source>
        <dbReference type="Proteomes" id="UP000001861"/>
    </source>
</evidence>
<sequence length="650" mass="70545">MGCSECGGETVWDDAAASEICTECGTLTDPGQVVLTNQTWANDAGQYPERWGPPPPNTLKNPRTNWALAGQGQESRDRKNAYTMANFIKSLAVSMNASGLAPRATTLFNQAKSIGYFRWGRKSKLVAGACLIIALRESSRPDSIHDIAVLLKCSPQLLSRTFISVTSALQITTNPVDPSVFMTTLQTHLASILQESQADSGLPSALLKTLRTLSLHAVTHTATSLCHVLARLCPFDGMSKPSAASTACAIFMLSLEAEARSTLSALGDLGKALGARLGIGKTVVMTQYKAIQDQVATLIEKVPWLSKYESVKGRAKVAKRTIVARGLKDVIKFNEEIFHKVLLPDVRLELSSDELAEDQDDASEKSTTGSEAEPTSDARPPKRRKIHHTLDEATRFLLNPLAIAGPSQSRPKSKPSKPYTFPFPLTSYVLSTSSLSTFSHVRPTRLQLLVAERGGSDEVAIPDDELFVEGELESFLRDEKEAAILQRVLGWDQDDEDNEEDGGSATEATKTRRKSKNKETEPRPKKSRLNLEALAQFMKGSSSADEDDKEEGDDGSGFEEDQSLGLLGLDAALHFGDGEKDDEDHESVYSDEDDGFSFLGGDSGTTSRATPYSSALSHTGEEELVIDGWRPASPTGGAGGYDNQYEEEYD</sequence>
<dbReference type="RefSeq" id="XP_001833690.1">
    <property type="nucleotide sequence ID" value="XM_001833638.1"/>
</dbReference>
<evidence type="ECO:0000256" key="9">
    <source>
        <dbReference type="SAM" id="MobiDB-lite"/>
    </source>
</evidence>
<dbReference type="KEGG" id="cci:CC1G_03907"/>
<dbReference type="InterPro" id="IPR036915">
    <property type="entry name" value="Cyclin-like_sf"/>
</dbReference>
<evidence type="ECO:0000256" key="5">
    <source>
        <dbReference type="ARBA" id="ARBA00022833"/>
    </source>
</evidence>
<dbReference type="PANTHER" id="PTHR11618:SF4">
    <property type="entry name" value="TRANSCRIPTION FACTOR IIIB 90 KDA SUBUNIT"/>
    <property type="match status" value="1"/>
</dbReference>
<dbReference type="InParanoid" id="A8NH61"/>
<dbReference type="PANTHER" id="PTHR11618">
    <property type="entry name" value="TRANSCRIPTION INITIATION FACTOR IIB-RELATED"/>
    <property type="match status" value="1"/>
</dbReference>